<dbReference type="Gene3D" id="2.160.20.10">
    <property type="entry name" value="Single-stranded right-handed beta-helix, Pectin lyase-like"/>
    <property type="match status" value="1"/>
</dbReference>
<evidence type="ECO:0000313" key="4">
    <source>
        <dbReference type="EMBL" id="KES06036.1"/>
    </source>
</evidence>
<feature type="region of interest" description="Disordered" evidence="1">
    <location>
        <begin position="43"/>
        <end position="63"/>
    </location>
</feature>
<reference evidence="4 5" key="1">
    <citation type="submission" date="2014-02" db="EMBL/GenBank/DDBJ databases">
        <title>The genome announcement of Streptomyces toyocaensis NRRL15009.</title>
        <authorList>
            <person name="Hong H.-J."/>
            <person name="Kwun M.J."/>
        </authorList>
    </citation>
    <scope>NUCLEOTIDE SEQUENCE [LARGE SCALE GENOMIC DNA]</scope>
    <source>
        <strain evidence="4 5">NRRL 15009</strain>
    </source>
</reference>
<comment type="caution">
    <text evidence="4">The sequence shown here is derived from an EMBL/GenBank/DDBJ whole genome shotgun (WGS) entry which is preliminary data.</text>
</comment>
<dbReference type="RefSeq" id="WP_235216352.1">
    <property type="nucleotide sequence ID" value="NZ_JBFADL010000029.1"/>
</dbReference>
<dbReference type="AlphaFoldDB" id="A0A081XR63"/>
<organism evidence="4 5">
    <name type="scientific">Streptomyces toyocaensis</name>
    <dbReference type="NCBI Taxonomy" id="55952"/>
    <lineage>
        <taxon>Bacteria</taxon>
        <taxon>Bacillati</taxon>
        <taxon>Actinomycetota</taxon>
        <taxon>Actinomycetes</taxon>
        <taxon>Kitasatosporales</taxon>
        <taxon>Streptomycetaceae</taxon>
        <taxon>Streptomyces</taxon>
    </lineage>
</organism>
<dbReference type="InterPro" id="IPR011050">
    <property type="entry name" value="Pectin_lyase_fold/virulence"/>
</dbReference>
<dbReference type="InterPro" id="IPR012334">
    <property type="entry name" value="Pectin_lyas_fold"/>
</dbReference>
<feature type="domain" description="Right handed beta helix" evidence="3">
    <location>
        <begin position="252"/>
        <end position="399"/>
    </location>
</feature>
<accession>A0A081XR63</accession>
<dbReference type="STRING" id="55952.BU52_16585"/>
<feature type="signal peptide" evidence="2">
    <location>
        <begin position="1"/>
        <end position="25"/>
    </location>
</feature>
<sequence>MIRAAAGIRPGHVAVSLCLAASLLAGYGAAGRPVPVPEDLRGGRTFHVSPQGDDHADGRTPETPWRTLRRADAERLQPGDRLLLEGGARFPGSLSIGRGEGGSAGRPVVLDSYGGGRAVIMSAGSRGIEVHNTSGVVIRNLIVTGDAASYGSNDGIAFVSDLPGDRKLPHLRVTGVDVSGFRNGIRLHGGAGASGFRDVVIHDCAVHDNRDAGLVTDGPAFDADAPAYAHEQVTVSRVVAFANRGDPRAHHRNTGNGIVLGSVRDGVVEESVAHDNGRSSSAIADEGPVGIWTYDSTRMVIQRNVAHGNRTGSWVDGGGFGLDNNVSYSLVQYNLSYGNDGPGFQMYSAAPNTAHTDNAIRYNISRDDCRKLQDYGGIVVFGSHVGNVALYQNTVLVTANGAVRAPALRLRPSLGAVSVRNNVFATDGAPVVVAQKAFETAEVLMQGNDYHSPRGWTLWWGERGYADLAAWRAGTGQETQGPRATGTDADPCLVDAALPADRPGLRTDGPEGGALVSRCAHALTAAAVDLRAVGIDPGPVDYFGTPLTGSPGVGAAQAGPEA</sequence>
<gene>
    <name evidence="4" type="ORF">BU52_16585</name>
</gene>
<dbReference type="Proteomes" id="UP000028341">
    <property type="component" value="Unassembled WGS sequence"/>
</dbReference>
<dbReference type="SUPFAM" id="SSF51126">
    <property type="entry name" value="Pectin lyase-like"/>
    <property type="match status" value="1"/>
</dbReference>
<feature type="chain" id="PRO_5038586760" description="Right handed beta helix domain-containing protein" evidence="2">
    <location>
        <begin position="26"/>
        <end position="562"/>
    </location>
</feature>
<keyword evidence="2" id="KW-0732">Signal</keyword>
<dbReference type="EMBL" id="JFCB01000013">
    <property type="protein sequence ID" value="KES06036.1"/>
    <property type="molecule type" value="Genomic_DNA"/>
</dbReference>
<dbReference type="SMART" id="SM00710">
    <property type="entry name" value="PbH1"/>
    <property type="match status" value="8"/>
</dbReference>
<evidence type="ECO:0000256" key="1">
    <source>
        <dbReference type="SAM" id="MobiDB-lite"/>
    </source>
</evidence>
<evidence type="ECO:0000313" key="5">
    <source>
        <dbReference type="Proteomes" id="UP000028341"/>
    </source>
</evidence>
<evidence type="ECO:0000256" key="2">
    <source>
        <dbReference type="SAM" id="SignalP"/>
    </source>
</evidence>
<proteinExistence type="predicted"/>
<protein>
    <recommendedName>
        <fullName evidence="3">Right handed beta helix domain-containing protein</fullName>
    </recommendedName>
</protein>
<name>A0A081XR63_STRTO</name>
<evidence type="ECO:0000259" key="3">
    <source>
        <dbReference type="Pfam" id="PF13229"/>
    </source>
</evidence>
<dbReference type="eggNOG" id="ENOG5033BGI">
    <property type="taxonomic scope" value="Bacteria"/>
</dbReference>
<dbReference type="Pfam" id="PF13229">
    <property type="entry name" value="Beta_helix"/>
    <property type="match status" value="1"/>
</dbReference>
<dbReference type="InterPro" id="IPR039448">
    <property type="entry name" value="Beta_helix"/>
</dbReference>
<dbReference type="InterPro" id="IPR006626">
    <property type="entry name" value="PbH1"/>
</dbReference>
<keyword evidence="5" id="KW-1185">Reference proteome</keyword>